<evidence type="ECO:0000256" key="3">
    <source>
        <dbReference type="ARBA" id="ARBA00005119"/>
    </source>
</evidence>
<feature type="transmembrane region" description="Helical" evidence="20">
    <location>
        <begin position="136"/>
        <end position="156"/>
    </location>
</feature>
<dbReference type="PANTHER" id="PTHR46382:SF1">
    <property type="entry name" value="PHOSPHATIDATE CYTIDYLYLTRANSFERASE"/>
    <property type="match status" value="1"/>
</dbReference>
<keyword evidence="14" id="KW-0443">Lipid metabolism</keyword>
<dbReference type="InterPro" id="IPR000374">
    <property type="entry name" value="PC_trans"/>
</dbReference>
<evidence type="ECO:0000256" key="18">
    <source>
        <dbReference type="RuleBase" id="RU003938"/>
    </source>
</evidence>
<evidence type="ECO:0000313" key="22">
    <source>
        <dbReference type="Proteomes" id="UP000503004"/>
    </source>
</evidence>
<evidence type="ECO:0000256" key="15">
    <source>
        <dbReference type="ARBA" id="ARBA00023136"/>
    </source>
</evidence>
<comment type="subcellular location">
    <subcellularLocation>
        <location evidence="2">Cell membrane</location>
        <topology evidence="2">Multi-pass membrane protein</topology>
    </subcellularLocation>
</comment>
<keyword evidence="22" id="KW-1185">Reference proteome</keyword>
<evidence type="ECO:0000256" key="13">
    <source>
        <dbReference type="ARBA" id="ARBA00022989"/>
    </source>
</evidence>
<evidence type="ECO:0000256" key="12">
    <source>
        <dbReference type="ARBA" id="ARBA00022695"/>
    </source>
</evidence>
<organism evidence="21 22">
    <name type="scientific">Methylococcus geothermalis</name>
    <dbReference type="NCBI Taxonomy" id="2681310"/>
    <lineage>
        <taxon>Bacteria</taxon>
        <taxon>Pseudomonadati</taxon>
        <taxon>Pseudomonadota</taxon>
        <taxon>Gammaproteobacteria</taxon>
        <taxon>Methylococcales</taxon>
        <taxon>Methylococcaceae</taxon>
        <taxon>Methylococcus</taxon>
    </lineage>
</organism>
<dbReference type="PANTHER" id="PTHR46382">
    <property type="entry name" value="PHOSPHATIDATE CYTIDYLYLTRANSFERASE"/>
    <property type="match status" value="1"/>
</dbReference>
<evidence type="ECO:0000256" key="1">
    <source>
        <dbReference type="ARBA" id="ARBA00001698"/>
    </source>
</evidence>
<dbReference type="Proteomes" id="UP000503004">
    <property type="component" value="Chromosome"/>
</dbReference>
<gene>
    <name evidence="21" type="ORF">GNH96_11530</name>
</gene>
<comment type="catalytic activity">
    <reaction evidence="1 18">
        <text>a 1,2-diacyl-sn-glycero-3-phosphate + CTP + H(+) = a CDP-1,2-diacyl-sn-glycerol + diphosphate</text>
        <dbReference type="Rhea" id="RHEA:16229"/>
        <dbReference type="ChEBI" id="CHEBI:15378"/>
        <dbReference type="ChEBI" id="CHEBI:33019"/>
        <dbReference type="ChEBI" id="CHEBI:37563"/>
        <dbReference type="ChEBI" id="CHEBI:58332"/>
        <dbReference type="ChEBI" id="CHEBI:58608"/>
        <dbReference type="EC" id="2.7.7.41"/>
    </reaction>
</comment>
<evidence type="ECO:0000256" key="20">
    <source>
        <dbReference type="SAM" id="Phobius"/>
    </source>
</evidence>
<keyword evidence="16" id="KW-0594">Phospholipid biosynthesis</keyword>
<dbReference type="EMBL" id="CP046565">
    <property type="protein sequence ID" value="QJD30545.1"/>
    <property type="molecule type" value="Genomic_DNA"/>
</dbReference>
<evidence type="ECO:0000313" key="21">
    <source>
        <dbReference type="EMBL" id="QJD30545.1"/>
    </source>
</evidence>
<dbReference type="GO" id="GO:0005886">
    <property type="term" value="C:plasma membrane"/>
    <property type="evidence" value="ECO:0007669"/>
    <property type="project" value="UniProtKB-SubCell"/>
</dbReference>
<comment type="similarity">
    <text evidence="5 18">Belongs to the CDS family.</text>
</comment>
<evidence type="ECO:0000256" key="17">
    <source>
        <dbReference type="ARBA" id="ARBA00023264"/>
    </source>
</evidence>
<sequence length="332" mass="35715">MFKNRLITALVLAPLVIAAVLLLKPTPFSVVWGGVILLAGWEWAGVSGIDDRVGRIAFLVALGLPMAIASFWAPYTVDWLMWPVVAWWFAVGMLLRAKPDKALAIRLPVGLKLGLGWFILLTSWILFIWLRFNFGAVQALYLLVLISFADMAAYFVGRSWGFTKLMPEISPGKTVEGLYGALAVSAVLAVAVGLWFKLEPLTIADFVILSLVTVVTSVGGDLFESLLKRQRGVKDSGSLLPGHGGVLDRIDALLASVAVFYAGSMLLGLFLQSAEPVTIEVPTEMDGAPVQVEPIEPEPDDSASEHAPEPMAPEADEPDATDAGTDESAPEE</sequence>
<evidence type="ECO:0000256" key="6">
    <source>
        <dbReference type="ARBA" id="ARBA00012487"/>
    </source>
</evidence>
<keyword evidence="8" id="KW-1003">Cell membrane</keyword>
<dbReference type="RefSeq" id="WP_169603821.1">
    <property type="nucleotide sequence ID" value="NZ_CP046565.1"/>
</dbReference>
<evidence type="ECO:0000256" key="2">
    <source>
        <dbReference type="ARBA" id="ARBA00004651"/>
    </source>
</evidence>
<evidence type="ECO:0000256" key="4">
    <source>
        <dbReference type="ARBA" id="ARBA00005189"/>
    </source>
</evidence>
<evidence type="ECO:0000256" key="5">
    <source>
        <dbReference type="ARBA" id="ARBA00010185"/>
    </source>
</evidence>
<keyword evidence="10 18" id="KW-0808">Transferase</keyword>
<evidence type="ECO:0000256" key="7">
    <source>
        <dbReference type="ARBA" id="ARBA00019373"/>
    </source>
</evidence>
<evidence type="ECO:0000256" key="9">
    <source>
        <dbReference type="ARBA" id="ARBA00022516"/>
    </source>
</evidence>
<keyword evidence="11 18" id="KW-0812">Transmembrane</keyword>
<dbReference type="EC" id="2.7.7.41" evidence="6 18"/>
<feature type="transmembrane region" description="Helical" evidence="20">
    <location>
        <begin position="28"/>
        <end position="44"/>
    </location>
</feature>
<evidence type="ECO:0000256" key="10">
    <source>
        <dbReference type="ARBA" id="ARBA00022679"/>
    </source>
</evidence>
<dbReference type="AlphaFoldDB" id="A0A858Q9W5"/>
<keyword evidence="17" id="KW-1208">Phospholipid metabolism</keyword>
<dbReference type="PROSITE" id="PS01315">
    <property type="entry name" value="CDS"/>
    <property type="match status" value="1"/>
</dbReference>
<feature type="transmembrane region" description="Helical" evidence="20">
    <location>
        <begin position="177"/>
        <end position="196"/>
    </location>
</feature>
<feature type="compositionally biased region" description="Acidic residues" evidence="19">
    <location>
        <begin position="314"/>
        <end position="332"/>
    </location>
</feature>
<feature type="transmembrane region" description="Helical" evidence="20">
    <location>
        <begin position="202"/>
        <end position="223"/>
    </location>
</feature>
<comment type="pathway">
    <text evidence="3 18">Phospholipid metabolism; CDP-diacylglycerol biosynthesis; CDP-diacylglycerol from sn-glycerol 3-phosphate: step 3/3.</text>
</comment>
<dbReference type="KEGG" id="metu:GNH96_11530"/>
<evidence type="ECO:0000256" key="14">
    <source>
        <dbReference type="ARBA" id="ARBA00023098"/>
    </source>
</evidence>
<dbReference type="GO" id="GO:0016024">
    <property type="term" value="P:CDP-diacylglycerol biosynthetic process"/>
    <property type="evidence" value="ECO:0007669"/>
    <property type="project" value="UniProtKB-UniPathway"/>
</dbReference>
<evidence type="ECO:0000256" key="11">
    <source>
        <dbReference type="ARBA" id="ARBA00022692"/>
    </source>
</evidence>
<dbReference type="UniPathway" id="UPA00557">
    <property type="reaction ID" value="UER00614"/>
</dbReference>
<keyword evidence="13 20" id="KW-1133">Transmembrane helix</keyword>
<comment type="pathway">
    <text evidence="4">Lipid metabolism.</text>
</comment>
<keyword evidence="9" id="KW-0444">Lipid biosynthesis</keyword>
<keyword evidence="15 20" id="KW-0472">Membrane</keyword>
<feature type="transmembrane region" description="Helical" evidence="20">
    <location>
        <begin position="79"/>
        <end position="97"/>
    </location>
</feature>
<evidence type="ECO:0000256" key="16">
    <source>
        <dbReference type="ARBA" id="ARBA00023209"/>
    </source>
</evidence>
<feature type="region of interest" description="Disordered" evidence="19">
    <location>
        <begin position="286"/>
        <end position="332"/>
    </location>
</feature>
<feature type="transmembrane region" description="Helical" evidence="20">
    <location>
        <begin position="109"/>
        <end position="130"/>
    </location>
</feature>
<reference evidence="22" key="1">
    <citation type="submission" date="2019-12" db="EMBL/GenBank/DDBJ databases">
        <authorList>
            <person name="Awala S.I."/>
            <person name="Rhee S.K."/>
        </authorList>
    </citation>
    <scope>NUCLEOTIDE SEQUENCE [LARGE SCALE GENOMIC DNA]</scope>
    <source>
        <strain evidence="22">IM1</strain>
    </source>
</reference>
<dbReference type="Pfam" id="PF01148">
    <property type="entry name" value="CTP_transf_1"/>
    <property type="match status" value="1"/>
</dbReference>
<evidence type="ECO:0000256" key="8">
    <source>
        <dbReference type="ARBA" id="ARBA00022475"/>
    </source>
</evidence>
<feature type="transmembrane region" description="Helical" evidence="20">
    <location>
        <begin position="56"/>
        <end position="73"/>
    </location>
</feature>
<proteinExistence type="inferred from homology"/>
<accession>A0A858Q9W5</accession>
<name>A0A858Q9W5_9GAMM</name>
<keyword evidence="12 18" id="KW-0548">Nucleotidyltransferase</keyword>
<protein>
    <recommendedName>
        <fullName evidence="7 18">Phosphatidate cytidylyltransferase</fullName>
        <ecNumber evidence="6 18">2.7.7.41</ecNumber>
    </recommendedName>
</protein>
<dbReference type="GO" id="GO:0004605">
    <property type="term" value="F:phosphatidate cytidylyltransferase activity"/>
    <property type="evidence" value="ECO:0007669"/>
    <property type="project" value="UniProtKB-EC"/>
</dbReference>
<evidence type="ECO:0000256" key="19">
    <source>
        <dbReference type="SAM" id="MobiDB-lite"/>
    </source>
</evidence>